<protein>
    <submittedName>
        <fullName evidence="2">Uncharacterized protein</fullName>
    </submittedName>
</protein>
<organism evidence="2 3">
    <name type="scientific">Melipona bicolor</name>
    <dbReference type="NCBI Taxonomy" id="60889"/>
    <lineage>
        <taxon>Eukaryota</taxon>
        <taxon>Metazoa</taxon>
        <taxon>Ecdysozoa</taxon>
        <taxon>Arthropoda</taxon>
        <taxon>Hexapoda</taxon>
        <taxon>Insecta</taxon>
        <taxon>Pterygota</taxon>
        <taxon>Neoptera</taxon>
        <taxon>Endopterygota</taxon>
        <taxon>Hymenoptera</taxon>
        <taxon>Apocrita</taxon>
        <taxon>Aculeata</taxon>
        <taxon>Apoidea</taxon>
        <taxon>Anthophila</taxon>
        <taxon>Apidae</taxon>
        <taxon>Melipona</taxon>
    </lineage>
</organism>
<feature type="compositionally biased region" description="Basic residues" evidence="1">
    <location>
        <begin position="1"/>
        <end position="11"/>
    </location>
</feature>
<feature type="region of interest" description="Disordered" evidence="1">
    <location>
        <begin position="1"/>
        <end position="33"/>
    </location>
</feature>
<evidence type="ECO:0000313" key="2">
    <source>
        <dbReference type="EMBL" id="KAK1120797.1"/>
    </source>
</evidence>
<sequence length="93" mass="10393">MKSKSAGKRKPVRDVIQRRRIEEETEGKKKTKKPMLSVPYKLINLGANNCLASFRESQIGGVDLAVFRGHAFSRPRYANVFAPIGRASEPLPP</sequence>
<accession>A0AA40FL35</accession>
<gene>
    <name evidence="2" type="ORF">K0M31_011002</name>
</gene>
<evidence type="ECO:0000313" key="3">
    <source>
        <dbReference type="Proteomes" id="UP001177670"/>
    </source>
</evidence>
<dbReference type="EMBL" id="JAHYIQ010000029">
    <property type="protein sequence ID" value="KAK1120797.1"/>
    <property type="molecule type" value="Genomic_DNA"/>
</dbReference>
<name>A0AA40FL35_9HYME</name>
<proteinExistence type="predicted"/>
<evidence type="ECO:0000256" key="1">
    <source>
        <dbReference type="SAM" id="MobiDB-lite"/>
    </source>
</evidence>
<dbReference type="AlphaFoldDB" id="A0AA40FL35"/>
<keyword evidence="3" id="KW-1185">Reference proteome</keyword>
<dbReference type="Proteomes" id="UP001177670">
    <property type="component" value="Unassembled WGS sequence"/>
</dbReference>
<comment type="caution">
    <text evidence="2">The sequence shown here is derived from an EMBL/GenBank/DDBJ whole genome shotgun (WGS) entry which is preliminary data.</text>
</comment>
<reference evidence="2" key="1">
    <citation type="submission" date="2021-10" db="EMBL/GenBank/DDBJ databases">
        <title>Melipona bicolor Genome sequencing and assembly.</title>
        <authorList>
            <person name="Araujo N.S."/>
            <person name="Arias M.C."/>
        </authorList>
    </citation>
    <scope>NUCLEOTIDE SEQUENCE</scope>
    <source>
        <strain evidence="2">USP_2M_L1-L4_2017</strain>
        <tissue evidence="2">Whole body</tissue>
    </source>
</reference>
<feature type="compositionally biased region" description="Basic and acidic residues" evidence="1">
    <location>
        <begin position="12"/>
        <end position="28"/>
    </location>
</feature>